<feature type="coiled-coil region" evidence="10">
    <location>
        <begin position="383"/>
        <end position="410"/>
    </location>
</feature>
<dbReference type="InterPro" id="IPR013083">
    <property type="entry name" value="Znf_RING/FYVE/PHD"/>
</dbReference>
<dbReference type="InterPro" id="IPR045840">
    <property type="entry name" value="Ariadne"/>
</dbReference>
<dbReference type="CDD" id="cd20346">
    <property type="entry name" value="BRcat_RBR_ANKIB1"/>
    <property type="match status" value="1"/>
</dbReference>
<accession>A0A0H5R729</accession>
<evidence type="ECO:0000259" key="13">
    <source>
        <dbReference type="PROSITE" id="PS51873"/>
    </source>
</evidence>
<dbReference type="InterPro" id="IPR031127">
    <property type="entry name" value="E3_UB_ligase_RBR"/>
</dbReference>
<proteinExistence type="predicted"/>
<organism evidence="14">
    <name type="scientific">Spongospora subterranea</name>
    <dbReference type="NCBI Taxonomy" id="70186"/>
    <lineage>
        <taxon>Eukaryota</taxon>
        <taxon>Sar</taxon>
        <taxon>Rhizaria</taxon>
        <taxon>Endomyxa</taxon>
        <taxon>Phytomyxea</taxon>
        <taxon>Plasmodiophorida</taxon>
        <taxon>Plasmodiophoridae</taxon>
        <taxon>Spongospora</taxon>
    </lineage>
</organism>
<dbReference type="GO" id="GO:0061630">
    <property type="term" value="F:ubiquitin protein ligase activity"/>
    <property type="evidence" value="ECO:0007669"/>
    <property type="project" value="UniProtKB-EC"/>
</dbReference>
<name>A0A0H5R729_9EUKA</name>
<dbReference type="PROSITE" id="PS51873">
    <property type="entry name" value="TRIAD"/>
    <property type="match status" value="1"/>
</dbReference>
<dbReference type="InterPro" id="IPR001841">
    <property type="entry name" value="Znf_RING"/>
</dbReference>
<dbReference type="SMART" id="SM00647">
    <property type="entry name" value="IBR"/>
    <property type="match status" value="2"/>
</dbReference>
<dbReference type="Gene3D" id="1.20.120.1750">
    <property type="match status" value="1"/>
</dbReference>
<keyword evidence="5" id="KW-0677">Repeat</keyword>
<evidence type="ECO:0000256" key="9">
    <source>
        <dbReference type="PROSITE-ProRule" id="PRU00175"/>
    </source>
</evidence>
<feature type="compositionally biased region" description="Acidic residues" evidence="11">
    <location>
        <begin position="23"/>
        <end position="33"/>
    </location>
</feature>
<feature type="region of interest" description="Disordered" evidence="11">
    <location>
        <begin position="1"/>
        <end position="35"/>
    </location>
</feature>
<evidence type="ECO:0000256" key="1">
    <source>
        <dbReference type="ARBA" id="ARBA00001798"/>
    </source>
</evidence>
<feature type="domain" description="RING-type" evidence="12">
    <location>
        <begin position="140"/>
        <end position="189"/>
    </location>
</feature>
<dbReference type="InterPro" id="IPR044066">
    <property type="entry name" value="TRIAD_supradom"/>
</dbReference>
<comment type="catalytic activity">
    <reaction evidence="1">
        <text>[E2 ubiquitin-conjugating enzyme]-S-ubiquitinyl-L-cysteine + [acceptor protein]-L-lysine = [E2 ubiquitin-conjugating enzyme]-L-cysteine + [acceptor protein]-N(6)-ubiquitinyl-L-lysine.</text>
        <dbReference type="EC" id="2.3.2.31"/>
    </reaction>
</comment>
<dbReference type="Gene3D" id="3.30.40.10">
    <property type="entry name" value="Zinc/RING finger domain, C3HC4 (zinc finger)"/>
    <property type="match status" value="1"/>
</dbReference>
<sequence>MASIDMKMDDDSAEAAEVLSDTGWDDGEGEDTGDWPAFAESARDVVEESNSLRSRHYSYDILTEIDLLDRQAVLVGRIVEQLFVSEAEATTLLRHYRWNIQKLINDWLDDSEKVHKACGLADVAPGLQSAKTRRNSSFYCELCDENVLPNETIGLTCGHRYCSSCWGKWLFAEFDKGPQAVFTTCPSFKCPAVVPDGLQLRLLPSSKRPQFKQWLLDGFVQGNRNRMKWCPNPDCDKIIENKASADKEIECRCGYVFCFKCELEGHRPCSCELVEQWQTKNSTDSENVNWIIANTKRCPKCQVNIEKNQGCNHMTCRFCKFDFCWLCKGDWTKHGSATGGFYRCNKYEEAKSKGDASLMEKEEQKAEEARTALQKYMFYFTRFDNHQKSIQFARKTRQNAESRMQKLRDIQGTNYQDVQFVLNAVNAVVACRRVLMWTYCYGFYLEGTAEKDIFEQHQERLEKFTELLHGLSEKPIESLLENKTRSEIVNYTRVVLRYRDNVIKAIEQGLTSAQDFPDVT</sequence>
<dbReference type="EMBL" id="HACM01009194">
    <property type="protein sequence ID" value="CRZ09636.1"/>
    <property type="molecule type" value="Transcribed_RNA"/>
</dbReference>
<evidence type="ECO:0000256" key="8">
    <source>
        <dbReference type="ARBA" id="ARBA00022833"/>
    </source>
</evidence>
<evidence type="ECO:0000256" key="5">
    <source>
        <dbReference type="ARBA" id="ARBA00022737"/>
    </source>
</evidence>
<evidence type="ECO:0000256" key="4">
    <source>
        <dbReference type="ARBA" id="ARBA00022723"/>
    </source>
</evidence>
<dbReference type="GO" id="GO:0008270">
    <property type="term" value="F:zinc ion binding"/>
    <property type="evidence" value="ECO:0007669"/>
    <property type="project" value="UniProtKB-KW"/>
</dbReference>
<dbReference type="PANTHER" id="PTHR11685">
    <property type="entry name" value="RBR FAMILY RING FINGER AND IBR DOMAIN-CONTAINING"/>
    <property type="match status" value="1"/>
</dbReference>
<dbReference type="SUPFAM" id="SSF57850">
    <property type="entry name" value="RING/U-box"/>
    <property type="match status" value="3"/>
</dbReference>
<evidence type="ECO:0000256" key="2">
    <source>
        <dbReference type="ARBA" id="ARBA00012251"/>
    </source>
</evidence>
<keyword evidence="10" id="KW-0175">Coiled coil</keyword>
<dbReference type="GO" id="GO:0016567">
    <property type="term" value="P:protein ubiquitination"/>
    <property type="evidence" value="ECO:0007669"/>
    <property type="project" value="InterPro"/>
</dbReference>
<dbReference type="Pfam" id="PF01485">
    <property type="entry name" value="IBR"/>
    <property type="match status" value="1"/>
</dbReference>
<keyword evidence="8" id="KW-0862">Zinc</keyword>
<evidence type="ECO:0000259" key="12">
    <source>
        <dbReference type="PROSITE" id="PS50089"/>
    </source>
</evidence>
<dbReference type="Pfam" id="PF22191">
    <property type="entry name" value="IBR_1"/>
    <property type="match status" value="1"/>
</dbReference>
<evidence type="ECO:0000256" key="11">
    <source>
        <dbReference type="SAM" id="MobiDB-lite"/>
    </source>
</evidence>
<protein>
    <recommendedName>
        <fullName evidence="2">RBR-type E3 ubiquitin transferase</fullName>
        <ecNumber evidence="2">2.3.2.31</ecNumber>
    </recommendedName>
</protein>
<keyword evidence="4" id="KW-0479">Metal-binding</keyword>
<dbReference type="EC" id="2.3.2.31" evidence="2"/>
<evidence type="ECO:0000256" key="6">
    <source>
        <dbReference type="ARBA" id="ARBA00022771"/>
    </source>
</evidence>
<evidence type="ECO:0000256" key="7">
    <source>
        <dbReference type="ARBA" id="ARBA00022786"/>
    </source>
</evidence>
<evidence type="ECO:0000256" key="10">
    <source>
        <dbReference type="SAM" id="Coils"/>
    </source>
</evidence>
<dbReference type="Pfam" id="PF19422">
    <property type="entry name" value="Ariadne"/>
    <property type="match status" value="1"/>
</dbReference>
<keyword evidence="6 9" id="KW-0863">Zinc-finger</keyword>
<feature type="compositionally biased region" description="Basic and acidic residues" evidence="11">
    <location>
        <begin position="1"/>
        <end position="10"/>
    </location>
</feature>
<feature type="domain" description="RING-type" evidence="13">
    <location>
        <begin position="136"/>
        <end position="348"/>
    </location>
</feature>
<evidence type="ECO:0000256" key="3">
    <source>
        <dbReference type="ARBA" id="ARBA00022679"/>
    </source>
</evidence>
<reference evidence="14" key="1">
    <citation type="submission" date="2015-04" db="EMBL/GenBank/DDBJ databases">
        <title>The genome sequence of the plant pathogenic Rhizarian Plasmodiophora brassicae reveals insights in its biotrophic life cycle and the origin of chitin synthesis.</title>
        <authorList>
            <person name="Schwelm A."/>
            <person name="Fogelqvist J."/>
            <person name="Knaust A."/>
            <person name="Julke S."/>
            <person name="Lilja T."/>
            <person name="Dhandapani V."/>
            <person name="Bonilla-Rosso G."/>
            <person name="Karlsson M."/>
            <person name="Shevchenko A."/>
            <person name="Choi S.R."/>
            <person name="Kim H.G."/>
            <person name="Park J.Y."/>
            <person name="Lim Y.P."/>
            <person name="Ludwig-Muller J."/>
            <person name="Dixelius C."/>
        </authorList>
    </citation>
    <scope>NUCLEOTIDE SEQUENCE</scope>
    <source>
        <tissue evidence="14">Potato root galls</tissue>
    </source>
</reference>
<dbReference type="CDD" id="cd22583">
    <property type="entry name" value="Rcat_RBR_ARI7-like"/>
    <property type="match status" value="1"/>
</dbReference>
<dbReference type="AlphaFoldDB" id="A0A0H5R729"/>
<dbReference type="InterPro" id="IPR002867">
    <property type="entry name" value="IBR_dom"/>
</dbReference>
<keyword evidence="7" id="KW-0833">Ubl conjugation pathway</keyword>
<dbReference type="PROSITE" id="PS50089">
    <property type="entry name" value="ZF_RING_2"/>
    <property type="match status" value="1"/>
</dbReference>
<evidence type="ECO:0000313" key="14">
    <source>
        <dbReference type="EMBL" id="CRZ09636.1"/>
    </source>
</evidence>
<dbReference type="FunFam" id="1.20.120.1750:FF:000002">
    <property type="entry name" value="RBR-type E3 ubiquitin transferase"/>
    <property type="match status" value="1"/>
</dbReference>
<keyword evidence="3" id="KW-0808">Transferase</keyword>